<dbReference type="InParanoid" id="C4JWP4"/>
<dbReference type="Proteomes" id="UP000002058">
    <property type="component" value="Unassembled WGS sequence"/>
</dbReference>
<keyword evidence="3 5" id="KW-0694">RNA-binding</keyword>
<comment type="subcellular location">
    <subcellularLocation>
        <location evidence="1 5">Nucleus</location>
        <location evidence="1 5">Nucleolus</location>
    </subcellularLocation>
</comment>
<organism evidence="9 10">
    <name type="scientific">Uncinocarpus reesii (strain UAMH 1704)</name>
    <dbReference type="NCBI Taxonomy" id="336963"/>
    <lineage>
        <taxon>Eukaryota</taxon>
        <taxon>Fungi</taxon>
        <taxon>Dikarya</taxon>
        <taxon>Ascomycota</taxon>
        <taxon>Pezizomycotina</taxon>
        <taxon>Eurotiomycetes</taxon>
        <taxon>Eurotiomycetidae</taxon>
        <taxon>Onygenales</taxon>
        <taxon>Onygenaceae</taxon>
        <taxon>Uncinocarpus</taxon>
    </lineage>
</organism>
<reference evidence="10" key="1">
    <citation type="journal article" date="2009" name="Genome Res.">
        <title>Comparative genomic analyses of the human fungal pathogens Coccidioides and their relatives.</title>
        <authorList>
            <person name="Sharpton T.J."/>
            <person name="Stajich J.E."/>
            <person name="Rounsley S.D."/>
            <person name="Gardner M.J."/>
            <person name="Wortman J.R."/>
            <person name="Jordar V.S."/>
            <person name="Maiti R."/>
            <person name="Kodira C.D."/>
            <person name="Neafsey D.E."/>
            <person name="Zeng Q."/>
            <person name="Hung C.-Y."/>
            <person name="McMahan C."/>
            <person name="Muszewska A."/>
            <person name="Grynberg M."/>
            <person name="Mandel M.A."/>
            <person name="Kellner E.M."/>
            <person name="Barker B.M."/>
            <person name="Galgiani J.N."/>
            <person name="Orbach M.J."/>
            <person name="Kirkland T.N."/>
            <person name="Cole G.T."/>
            <person name="Henn M.R."/>
            <person name="Birren B.W."/>
            <person name="Taylor J.W."/>
        </authorList>
    </citation>
    <scope>NUCLEOTIDE SEQUENCE [LARGE SCALE GENOMIC DNA]</scope>
    <source>
        <strain evidence="10">UAMH 1704</strain>
    </source>
</reference>
<dbReference type="VEuPathDB" id="FungiDB:UREG_06986"/>
<evidence type="ECO:0000259" key="6">
    <source>
        <dbReference type="Pfam" id="PF03813"/>
    </source>
</evidence>
<evidence type="ECO:0000259" key="7">
    <source>
        <dbReference type="Pfam" id="PF17403"/>
    </source>
</evidence>
<dbReference type="STRING" id="336963.C4JWP4"/>
<accession>C4JWP4</accession>
<evidence type="ECO:0000256" key="5">
    <source>
        <dbReference type="RuleBase" id="RU364032"/>
    </source>
</evidence>
<evidence type="ECO:0000313" key="10">
    <source>
        <dbReference type="Proteomes" id="UP000002058"/>
    </source>
</evidence>
<evidence type="ECO:0000313" key="9">
    <source>
        <dbReference type="EMBL" id="EEP82121.1"/>
    </source>
</evidence>
<dbReference type="RefSeq" id="XP_002584019.1">
    <property type="nucleotide sequence ID" value="XM_002583973.1"/>
</dbReference>
<dbReference type="InterPro" id="IPR005554">
    <property type="entry name" value="NOL6/Upt22"/>
</dbReference>
<dbReference type="HOGENOM" id="CLU_418681_0_0_1"/>
<proteinExistence type="inferred from homology"/>
<dbReference type="AlphaFoldDB" id="C4JWP4"/>
<dbReference type="GO" id="GO:0003723">
    <property type="term" value="F:RNA binding"/>
    <property type="evidence" value="ECO:0007669"/>
    <property type="project" value="UniProtKB-KW"/>
</dbReference>
<dbReference type="GO" id="GO:0032545">
    <property type="term" value="C:CURI complex"/>
    <property type="evidence" value="ECO:0007669"/>
    <property type="project" value="TreeGrafter"/>
</dbReference>
<dbReference type="Pfam" id="PF17404">
    <property type="entry name" value="Nrap_D3"/>
    <property type="match status" value="1"/>
</dbReference>
<dbReference type="Pfam" id="PF17403">
    <property type="entry name" value="Nrap_D2"/>
    <property type="match status" value="1"/>
</dbReference>
<name>C4JWP4_UNCRE</name>
<evidence type="ECO:0000256" key="2">
    <source>
        <dbReference type="ARBA" id="ARBA00006674"/>
    </source>
</evidence>
<dbReference type="GeneID" id="8442526"/>
<comment type="similarity">
    <text evidence="2 5">Belongs to the NRAP family.</text>
</comment>
<evidence type="ECO:0000256" key="4">
    <source>
        <dbReference type="ARBA" id="ARBA00023242"/>
    </source>
</evidence>
<dbReference type="InterPro" id="IPR035368">
    <property type="entry name" value="Nrap_D3"/>
</dbReference>
<feature type="domain" description="Nrap protein" evidence="7">
    <location>
        <begin position="307"/>
        <end position="448"/>
    </location>
</feature>
<keyword evidence="4 5" id="KW-0539">Nucleus</keyword>
<evidence type="ECO:0000259" key="8">
    <source>
        <dbReference type="Pfam" id="PF17404"/>
    </source>
</evidence>
<dbReference type="EMBL" id="CH476618">
    <property type="protein sequence ID" value="EEP82121.1"/>
    <property type="molecule type" value="Genomic_DNA"/>
</dbReference>
<dbReference type="GO" id="GO:0034456">
    <property type="term" value="C:UTP-C complex"/>
    <property type="evidence" value="ECO:0007669"/>
    <property type="project" value="TreeGrafter"/>
</dbReference>
<protein>
    <recommendedName>
        <fullName evidence="5">U3 small nucleolar RNA-associated protein 22</fullName>
    </recommendedName>
</protein>
<gene>
    <name evidence="9" type="ORF">UREG_06986</name>
</gene>
<dbReference type="Gene3D" id="1.10.1410.10">
    <property type="match status" value="1"/>
</dbReference>
<dbReference type="InterPro" id="IPR035367">
    <property type="entry name" value="Nrap_D2"/>
</dbReference>
<dbReference type="GO" id="GO:0032040">
    <property type="term" value="C:small-subunit processome"/>
    <property type="evidence" value="ECO:0007669"/>
    <property type="project" value="TreeGrafter"/>
</dbReference>
<dbReference type="GO" id="GO:0006409">
    <property type="term" value="P:tRNA export from nucleus"/>
    <property type="evidence" value="ECO:0007669"/>
    <property type="project" value="TreeGrafter"/>
</dbReference>
<keyword evidence="5" id="KW-0698">rRNA processing</keyword>
<dbReference type="Pfam" id="PF03813">
    <property type="entry name" value="Nrap"/>
    <property type="match status" value="1"/>
</dbReference>
<feature type="domain" description="Nrap protein" evidence="6">
    <location>
        <begin position="157"/>
        <end position="302"/>
    </location>
</feature>
<keyword evidence="10" id="KW-1185">Reference proteome</keyword>
<keyword evidence="5" id="KW-0690">Ribosome biogenesis</keyword>
<sequence>MAGASSKMSKLATKFELGSLALTENYLHISNATNDPNIPLDISTSSHFRCNCDLQFPRVDELLAQLRPDYGKQLSFVDQHLRRLKSIIEEIPGISGKSITEAEIYLRQRAGVTIPFPKPGPRDDVKYVLEYARPTNINVVGSFALKTAAKDLKNATVDLAVTIPKAIIQKKDYLDYRYLYKRAYYIACIATGIKISNEAGFNISYAYQDDDRLRPIVLVQLMEPGGDPSHPKVIVRILTAIEDGTFPMIQTMPTKDTLRQIIFNESKLGLSNESLWFTFFYNSALRSESCITAYLKVLHGAATKCPAFRDACILGRTWLCQRGFGTSIVQGGFGHFEWSVLLALLLETGRPNGKPLLSMSYSSYQIFKAMVQFLSERDLTTPVVLFNAEVPHNMSSGTNPILFDGKRGMNICFKMTSWSYQLLRHESITTLRMLNDTDSDHFDNIFIHQVELPLCRFDECLKLSPRPNKWNAFDNFSYFRSIHDVLTKALGNRIKLIYIFCDGILPWSVHSSADDNDGINQLNVGLLFCPKNRYRIVDRGPVAENKGASNDFRNFWGPKAELRRFKDGTIAESIVWSEQQSDGSIMRQIITHALYRHFDLGSDDICFRGLNFEESPNIRDITQPTASFQPVLDAFESLESYENIIPNKDRRVIGT</sequence>
<dbReference type="OMA" id="DECWRIC"/>
<dbReference type="GO" id="GO:0006364">
    <property type="term" value="P:rRNA processing"/>
    <property type="evidence" value="ECO:0007669"/>
    <property type="project" value="UniProtKB-KW"/>
</dbReference>
<feature type="domain" description="Nrap protein" evidence="8">
    <location>
        <begin position="476"/>
        <end position="599"/>
    </location>
</feature>
<evidence type="ECO:0000256" key="3">
    <source>
        <dbReference type="ARBA" id="ARBA00022884"/>
    </source>
</evidence>
<dbReference type="PANTHER" id="PTHR17972:SF0">
    <property type="entry name" value="NUCLEOLAR PROTEIN 6"/>
    <property type="match status" value="1"/>
</dbReference>
<evidence type="ECO:0000256" key="1">
    <source>
        <dbReference type="ARBA" id="ARBA00004604"/>
    </source>
</evidence>
<dbReference type="PANTHER" id="PTHR17972">
    <property type="entry name" value="NUCLEOLAR RNA-ASSOCIATED PROTEIN"/>
    <property type="match status" value="1"/>
</dbReference>
<dbReference type="KEGG" id="ure:UREG_06986"/>
<dbReference type="OrthoDB" id="10251401at2759"/>
<dbReference type="InterPro" id="IPR035082">
    <property type="entry name" value="Nrap_D1"/>
</dbReference>
<dbReference type="eggNOG" id="KOG2054">
    <property type="taxonomic scope" value="Eukaryota"/>
</dbReference>
<keyword evidence="5" id="KW-0687">Ribonucleoprotein</keyword>